<reference evidence="1 2" key="2">
    <citation type="journal article" date="2017" name="Sci. Rep.">
        <title>Ant-infecting Ophiocordyceps genomes reveal a high diversity of potential behavioral manipulation genes and a possible major role for enterotoxins.</title>
        <authorList>
            <person name="de Bekker C."/>
            <person name="Ohm R.A."/>
            <person name="Evans H.C."/>
            <person name="Brachmann A."/>
            <person name="Hughes D.P."/>
        </authorList>
    </citation>
    <scope>NUCLEOTIDE SEQUENCE [LARGE SCALE GENOMIC DNA]</scope>
    <source>
        <strain evidence="1 2">SC16a</strain>
    </source>
</reference>
<comment type="caution">
    <text evidence="1">The sequence shown here is derived from an EMBL/GenBank/DDBJ whole genome shotgun (WGS) entry which is preliminary data.</text>
</comment>
<dbReference type="AlphaFoldDB" id="A0A2A9P7T8"/>
<reference evidence="1 2" key="1">
    <citation type="journal article" date="2015" name="BMC Genomics">
        <title>Gene expression during zombie ant biting behavior reflects the complexity underlying fungal parasitic behavioral manipulation.</title>
        <authorList>
            <person name="de Bekker C."/>
            <person name="Ohm R.A."/>
            <person name="Loreto R.G."/>
            <person name="Sebastian A."/>
            <person name="Albert I."/>
            <person name="Merrow M."/>
            <person name="Brachmann A."/>
            <person name="Hughes D.P."/>
        </authorList>
    </citation>
    <scope>NUCLEOTIDE SEQUENCE [LARGE SCALE GENOMIC DNA]</scope>
    <source>
        <strain evidence="1 2">SC16a</strain>
    </source>
</reference>
<organism evidence="1 2">
    <name type="scientific">Ophiocordyceps unilateralis</name>
    <name type="common">Zombie-ant fungus</name>
    <name type="synonym">Torrubia unilateralis</name>
    <dbReference type="NCBI Taxonomy" id="268505"/>
    <lineage>
        <taxon>Eukaryota</taxon>
        <taxon>Fungi</taxon>
        <taxon>Dikarya</taxon>
        <taxon>Ascomycota</taxon>
        <taxon>Pezizomycotina</taxon>
        <taxon>Sordariomycetes</taxon>
        <taxon>Hypocreomycetidae</taxon>
        <taxon>Hypocreales</taxon>
        <taxon>Ophiocordycipitaceae</taxon>
        <taxon>Ophiocordyceps</taxon>
    </lineage>
</organism>
<accession>A0A2A9P7T8</accession>
<keyword evidence="2" id="KW-1185">Reference proteome</keyword>
<gene>
    <name evidence="1" type="ORF">XA68_15760</name>
</gene>
<evidence type="ECO:0000313" key="1">
    <source>
        <dbReference type="EMBL" id="PFH56920.1"/>
    </source>
</evidence>
<dbReference type="EMBL" id="LAZP02000486">
    <property type="protein sequence ID" value="PFH56920.1"/>
    <property type="molecule type" value="Genomic_DNA"/>
</dbReference>
<name>A0A2A9P7T8_OPHUN</name>
<sequence>MPVSAKSHFTIEAPTYLDVYYHDYLYSPVAPLRQKSLLAALSPSAQQARRVPWSGRVEPGRRSDYYLLTNSVGHHHCYLSDLLAVY</sequence>
<dbReference type="Proteomes" id="UP000037136">
    <property type="component" value="Unassembled WGS sequence"/>
</dbReference>
<proteinExistence type="predicted"/>
<evidence type="ECO:0000313" key="2">
    <source>
        <dbReference type="Proteomes" id="UP000037136"/>
    </source>
</evidence>
<protein>
    <submittedName>
        <fullName evidence="1">Uncharacterized protein</fullName>
    </submittedName>
</protein>